<feature type="compositionally biased region" description="Polar residues" evidence="1">
    <location>
        <begin position="1"/>
        <end position="10"/>
    </location>
</feature>
<proteinExistence type="predicted"/>
<evidence type="ECO:0000313" key="2">
    <source>
        <dbReference type="EMBL" id="MCR0984058.1"/>
    </source>
</evidence>
<evidence type="ECO:0000256" key="1">
    <source>
        <dbReference type="SAM" id="MobiDB-lite"/>
    </source>
</evidence>
<comment type="caution">
    <text evidence="2">The sequence shown here is derived from an EMBL/GenBank/DDBJ whole genome shotgun (WGS) entry which is preliminary data.</text>
</comment>
<protein>
    <submittedName>
        <fullName evidence="2">Site-specific integrase</fullName>
    </submittedName>
</protein>
<name>A0ABT1X7H7_9PROT</name>
<feature type="region of interest" description="Disordered" evidence="1">
    <location>
        <begin position="1"/>
        <end position="26"/>
    </location>
</feature>
<dbReference type="EMBL" id="JANJOU010000018">
    <property type="protein sequence ID" value="MCR0984058.1"/>
    <property type="molecule type" value="Genomic_DNA"/>
</dbReference>
<accession>A0ABT1X7H7</accession>
<reference evidence="2 3" key="1">
    <citation type="submission" date="2022-06" db="EMBL/GenBank/DDBJ databases">
        <title>Roseomonas CN29.</title>
        <authorList>
            <person name="Cheng Y."/>
            <person name="He X."/>
        </authorList>
    </citation>
    <scope>NUCLEOTIDE SEQUENCE [LARGE SCALE GENOMIC DNA]</scope>
    <source>
        <strain evidence="2 3">CN29</strain>
    </source>
</reference>
<organism evidence="2 3">
    <name type="scientific">Roseomonas populi</name>
    <dbReference type="NCBI Taxonomy" id="3121582"/>
    <lineage>
        <taxon>Bacteria</taxon>
        <taxon>Pseudomonadati</taxon>
        <taxon>Pseudomonadota</taxon>
        <taxon>Alphaproteobacteria</taxon>
        <taxon>Acetobacterales</taxon>
        <taxon>Roseomonadaceae</taxon>
        <taxon>Roseomonas</taxon>
    </lineage>
</organism>
<dbReference type="Proteomes" id="UP001524642">
    <property type="component" value="Unassembled WGS sequence"/>
</dbReference>
<sequence>MSTSAFTPRNRQFDPGQYDRSPELSDDENRTFETWAANPLFKLGEYRLPRLFRPIADVLSSEDFEPQGRLRTIRFVLDEVGRRRKAYWGWGDEDWLELLHSPAATSNKVTKPYLLAVAYTLGGFRRMYDLRFCFSLPLTARAVFGTSLFDHECQRLLKVLRGVGYGEACMPSFMPTTFAAVALENGSPLLETLNEAALERVADRYRATIRTRVTRVSHGLTLLGIMAKPLNRRPPASWRERSTEGIHPEWVHWCQRWRDTSTFRPHARGTHYSYMLRTGLWLAKVHPEITSPAHWSVEICADFLAAVDRLKVGEWSLASVKQQNFPNRGKPLDADTKSGMFQAVRRLLTDCQLWEWTTLRCNPRYHLATPNSIKRHLGVNPRTIDDAVWLKLVWASLNLKPSDLPRARFRYPFEAMQAVAVIWTHAGLRGNEILRLRLGCARAQDDTIVDDAGVSVAPGTLCYLDVPAGKTFTAFSKPVAAAVKLYIDTWTAVRPEQTAVVDEFTGEKAKLLFQYRGTPMSNDMLNRTVISILCDKAGVPRHDTRGRITSEIV</sequence>
<evidence type="ECO:0000313" key="3">
    <source>
        <dbReference type="Proteomes" id="UP001524642"/>
    </source>
</evidence>
<gene>
    <name evidence="2" type="ORF">NRP21_18540</name>
</gene>
<dbReference type="RefSeq" id="WP_257717723.1">
    <property type="nucleotide sequence ID" value="NZ_JANJOU010000018.1"/>
</dbReference>
<keyword evidence="3" id="KW-1185">Reference proteome</keyword>